<dbReference type="EMBL" id="CM056816">
    <property type="protein sequence ID" value="KAJ8634129.1"/>
    <property type="molecule type" value="Genomic_DNA"/>
</dbReference>
<proteinExistence type="predicted"/>
<dbReference type="Proteomes" id="UP001234297">
    <property type="component" value="Chromosome 8"/>
</dbReference>
<evidence type="ECO:0000313" key="1">
    <source>
        <dbReference type="EMBL" id="KAJ8634129.1"/>
    </source>
</evidence>
<accession>A0ACC2LL24</accession>
<gene>
    <name evidence="1" type="ORF">MRB53_027465</name>
</gene>
<evidence type="ECO:0000313" key="2">
    <source>
        <dbReference type="Proteomes" id="UP001234297"/>
    </source>
</evidence>
<sequence>MTSPFFLNYINTPRRPRSQRRRRPAPNPVGQQHSPPTPKPVPIPVRFVGSEAATKIQKLFRSFTVRKNVKKIAKIKFQVEEIHSQISHNFDLIVRDAKERLRLSEKLMSLLFRLDSVSGIDPAVRDCRKAVIRRAVALQEALDTIFDRQETETETETASDFVDQTLETEVVVESNRDECSDLESQTLEAVHAQDPSGSEAVVDDCKNTFFTVDDQALEIAYTDEKRIDKSKEGNLEIESKCMEKTKEEGSVEGRIEEEKANEEEEEEVVRSVENSKGVKEEEVVEKVREENEKLKGMVEELCEWNAVQSRLIEALSQRVDKLEKTVARSERLRRKKRMLVRWIV</sequence>
<name>A0ACC2LL24_PERAE</name>
<organism evidence="1 2">
    <name type="scientific">Persea americana</name>
    <name type="common">Avocado</name>
    <dbReference type="NCBI Taxonomy" id="3435"/>
    <lineage>
        <taxon>Eukaryota</taxon>
        <taxon>Viridiplantae</taxon>
        <taxon>Streptophyta</taxon>
        <taxon>Embryophyta</taxon>
        <taxon>Tracheophyta</taxon>
        <taxon>Spermatophyta</taxon>
        <taxon>Magnoliopsida</taxon>
        <taxon>Magnoliidae</taxon>
        <taxon>Laurales</taxon>
        <taxon>Lauraceae</taxon>
        <taxon>Persea</taxon>
    </lineage>
</organism>
<keyword evidence="2" id="KW-1185">Reference proteome</keyword>
<reference evidence="1 2" key="1">
    <citation type="journal article" date="2022" name="Hortic Res">
        <title>A haplotype resolved chromosomal level avocado genome allows analysis of novel avocado genes.</title>
        <authorList>
            <person name="Nath O."/>
            <person name="Fletcher S.J."/>
            <person name="Hayward A."/>
            <person name="Shaw L.M."/>
            <person name="Masouleh A.K."/>
            <person name="Furtado A."/>
            <person name="Henry R.J."/>
            <person name="Mitter N."/>
        </authorList>
    </citation>
    <scope>NUCLEOTIDE SEQUENCE [LARGE SCALE GENOMIC DNA]</scope>
    <source>
        <strain evidence="2">cv. Hass</strain>
    </source>
</reference>
<protein>
    <submittedName>
        <fullName evidence="1">Uncharacterized protein</fullName>
    </submittedName>
</protein>
<comment type="caution">
    <text evidence="1">The sequence shown here is derived from an EMBL/GenBank/DDBJ whole genome shotgun (WGS) entry which is preliminary data.</text>
</comment>